<evidence type="ECO:0000313" key="2">
    <source>
        <dbReference type="Proteomes" id="UP000010931"/>
    </source>
</evidence>
<dbReference type="STRING" id="85558.T45_05370"/>
<organism evidence="1 2">
    <name type="scientific">Streptomyces turgidiscabies (strain Car8)</name>
    <dbReference type="NCBI Taxonomy" id="698760"/>
    <lineage>
        <taxon>Bacteria</taxon>
        <taxon>Bacillati</taxon>
        <taxon>Actinomycetota</taxon>
        <taxon>Actinomycetes</taxon>
        <taxon>Kitasatosporales</taxon>
        <taxon>Streptomycetaceae</taxon>
        <taxon>Streptomyces</taxon>
    </lineage>
</organism>
<dbReference type="AlphaFoldDB" id="L7F4C3"/>
<gene>
    <name evidence="1" type="ORF">STRTUCAR8_08023</name>
</gene>
<sequence length="71" mass="8414">MKTYIDFEAENGRVLSFKPYVYIQGWREATRGFEQGQYKSEDLRHVHKLEEPETLMEAFYSRLGFGYEVAA</sequence>
<protein>
    <submittedName>
        <fullName evidence="1">Uncharacterized protein</fullName>
    </submittedName>
</protein>
<comment type="caution">
    <text evidence="1">The sequence shown here is derived from an EMBL/GenBank/DDBJ whole genome shotgun (WGS) entry which is preliminary data.</text>
</comment>
<evidence type="ECO:0000313" key="1">
    <source>
        <dbReference type="EMBL" id="ELP65480.1"/>
    </source>
</evidence>
<name>L7F4C3_STRT8</name>
<keyword evidence="2" id="KW-1185">Reference proteome</keyword>
<reference evidence="1 2" key="1">
    <citation type="journal article" date="2011" name="Plasmid">
        <title>Streptomyces turgidiscabies Car8 contains a modular pathogenicity island that shares virulence genes with other actinobacterial plant pathogens.</title>
        <authorList>
            <person name="Huguet-Tapia J.C."/>
            <person name="Badger J.H."/>
            <person name="Loria R."/>
            <person name="Pettis G.S."/>
        </authorList>
    </citation>
    <scope>NUCLEOTIDE SEQUENCE [LARGE SCALE GENOMIC DNA]</scope>
    <source>
        <strain evidence="1 2">Car8</strain>
    </source>
</reference>
<dbReference type="Proteomes" id="UP000010931">
    <property type="component" value="Unassembled WGS sequence"/>
</dbReference>
<proteinExistence type="predicted"/>
<accession>L7F4C3</accession>
<dbReference type="EMBL" id="AEJB01000377">
    <property type="protein sequence ID" value="ELP65480.1"/>
    <property type="molecule type" value="Genomic_DNA"/>
</dbReference>